<dbReference type="Pfam" id="PF19614">
    <property type="entry name" value="DUF6119"/>
    <property type="match status" value="1"/>
</dbReference>
<evidence type="ECO:0000313" key="1">
    <source>
        <dbReference type="EMBL" id="CBH22631.1"/>
    </source>
</evidence>
<protein>
    <submittedName>
        <fullName evidence="1">Uncharacterized protein</fullName>
    </submittedName>
</protein>
<dbReference type="STRING" id="1511.CLOST_2516"/>
<dbReference type="Proteomes" id="UP000007041">
    <property type="component" value="Chromosome"/>
</dbReference>
<accession>E3PVS8</accession>
<name>E3PVS8_ACESD</name>
<gene>
    <name evidence="1" type="ordered locus">CLOST_2516</name>
</gene>
<dbReference type="NCBIfam" id="TIGR04141">
    <property type="entry name" value="TIGR04141 family sporadically distributed protein"/>
    <property type="match status" value="1"/>
</dbReference>
<dbReference type="EMBL" id="FP565809">
    <property type="protein sequence ID" value="CBH22631.1"/>
    <property type="molecule type" value="Genomic_DNA"/>
</dbReference>
<reference evidence="2" key="1">
    <citation type="journal article" date="2010" name="BMC Genomics">
        <title>Clostridium sticklandii, a specialist in amino acid degradation:revisiting its metabolism through its genome sequence.</title>
        <authorList>
            <person name="Fonknechten N."/>
            <person name="Chaussonnerie S."/>
            <person name="Tricot S."/>
            <person name="Lajus A."/>
            <person name="Andreesen J.R."/>
            <person name="Perchat N."/>
            <person name="Pelletier E."/>
            <person name="Gouyvenoux M."/>
            <person name="Barbe V."/>
            <person name="Salanoubat M."/>
            <person name="Le Paslier D."/>
            <person name="Weissenbach J."/>
            <person name="Cohen G.N."/>
            <person name="Kreimeyer A."/>
        </authorList>
    </citation>
    <scope>NUCLEOTIDE SEQUENCE [LARGE SCALE GENOMIC DNA]</scope>
    <source>
        <strain evidence="2">ATCC 12662 / DSM 519 / JCM 1433 / CCUG 9281 / NCIMB 10654 / HF</strain>
    </source>
</reference>
<dbReference type="BioCyc" id="CSTI499177:GJE9-2609-MONOMER"/>
<dbReference type="HOGENOM" id="CLU_462942_0_0_9"/>
<organism evidence="1 2">
    <name type="scientific">Acetoanaerobium sticklandii (strain ATCC 12662 / DSM 519 / JCM 1433 / CCUG 9281 / NCIMB 10654 / HF)</name>
    <name type="common">Clostridium sticklandii</name>
    <dbReference type="NCBI Taxonomy" id="499177"/>
    <lineage>
        <taxon>Bacteria</taxon>
        <taxon>Bacillati</taxon>
        <taxon>Bacillota</taxon>
        <taxon>Clostridia</taxon>
        <taxon>Peptostreptococcales</taxon>
        <taxon>Filifactoraceae</taxon>
        <taxon>Acetoanaerobium</taxon>
    </lineage>
</organism>
<sequence>MKEKAILSGKFSIYKIDNQKIIERFDLVKKNSRKINDINYLYFRMYTSVLASIRSREPIELEEFSFDDFNGIYFKTRNEPDWKPLIERMISSEKEPEKKGISDFTIENISVSYLMFYTYEGSIYAFTGGYGSTYIKNFIELYFGLYLVPKLVKKSNPVVKRILENSITGNRASIQFSNRDVTSFLTEENMGSIYKEMNIEIDSQLAKELGINFGETESVDKKITLGNKDSIVINRTLGIKELKRVVQKINKIEVRKDNFVLSYFIPVRKIGIKESDLTEELIRNHLMNKDFDSIAIVGDEYEKYYFNSSKFIVELSDGSILLESTEPITVKEVFDAVEKNLKFNLTKVRDVLKKATISTYDEANNESLFPIPLIKVIQGLIDYAGKTYYLFNGTWYIFNDKYVENLGKQFKELNKMIEPQVESLKVKFNLNLDKKMSEDPYNRLFIEDTNECLIYAHTTNMSNIEIADLIFWDEENLYLMHNKTKFDGAGVRDLTNQILTSSEFLQKMFMNDRVSFLNDYYAKLKRNSEISVSEEAFRELFDKKIHYIAGFIYNYRTNTRSTYGKYLIFDTNQKLSQRGYGLLAMNIYDE</sequence>
<dbReference type="KEGG" id="cst:CLOST_2516"/>
<proteinExistence type="predicted"/>
<dbReference type="InterPro" id="IPR026487">
    <property type="entry name" value="CHP04141"/>
</dbReference>
<keyword evidence="2" id="KW-1185">Reference proteome</keyword>
<dbReference type="eggNOG" id="ENOG502ZADR">
    <property type="taxonomic scope" value="Bacteria"/>
</dbReference>
<dbReference type="AlphaFoldDB" id="E3PVS8"/>
<evidence type="ECO:0000313" key="2">
    <source>
        <dbReference type="Proteomes" id="UP000007041"/>
    </source>
</evidence>